<dbReference type="GO" id="GO:0005525">
    <property type="term" value="F:GTP binding"/>
    <property type="evidence" value="ECO:0007669"/>
    <property type="project" value="UniProtKB-KW"/>
</dbReference>
<dbReference type="GO" id="GO:0003924">
    <property type="term" value="F:GTPase activity"/>
    <property type="evidence" value="ECO:0007669"/>
    <property type="project" value="InterPro"/>
</dbReference>
<dbReference type="AlphaFoldDB" id="A0A0C3EWH6"/>
<dbReference type="SMART" id="SM00175">
    <property type="entry name" value="RAB"/>
    <property type="match status" value="1"/>
</dbReference>
<dbReference type="InterPro" id="IPR001806">
    <property type="entry name" value="Small_GTPase"/>
</dbReference>
<dbReference type="STRING" id="765440.A0A0C3EWH6"/>
<dbReference type="HOGENOM" id="CLU_041217_9_8_1"/>
<dbReference type="GO" id="GO:0005886">
    <property type="term" value="C:plasma membrane"/>
    <property type="evidence" value="ECO:0007669"/>
    <property type="project" value="UniProtKB-SubCell"/>
</dbReference>
<dbReference type="PROSITE" id="PS51421">
    <property type="entry name" value="RAS"/>
    <property type="match status" value="1"/>
</dbReference>
<protein>
    <submittedName>
        <fullName evidence="4">Uncharacterized protein</fullName>
    </submittedName>
</protein>
<keyword evidence="3" id="KW-0342">GTP-binding</keyword>
<dbReference type="Gene3D" id="3.40.50.300">
    <property type="entry name" value="P-loop containing nucleotide triphosphate hydrolases"/>
    <property type="match status" value="1"/>
</dbReference>
<organism evidence="4 5">
    <name type="scientific">Piloderma croceum (strain F 1598)</name>
    <dbReference type="NCBI Taxonomy" id="765440"/>
    <lineage>
        <taxon>Eukaryota</taxon>
        <taxon>Fungi</taxon>
        <taxon>Dikarya</taxon>
        <taxon>Basidiomycota</taxon>
        <taxon>Agaricomycotina</taxon>
        <taxon>Agaricomycetes</taxon>
        <taxon>Agaricomycetidae</taxon>
        <taxon>Atheliales</taxon>
        <taxon>Atheliaceae</taxon>
        <taxon>Piloderma</taxon>
    </lineage>
</organism>
<dbReference type="InParanoid" id="A0A0C3EWH6"/>
<evidence type="ECO:0000313" key="5">
    <source>
        <dbReference type="Proteomes" id="UP000054166"/>
    </source>
</evidence>
<evidence type="ECO:0000256" key="2">
    <source>
        <dbReference type="ARBA" id="ARBA00022741"/>
    </source>
</evidence>
<reference evidence="5" key="2">
    <citation type="submission" date="2015-01" db="EMBL/GenBank/DDBJ databases">
        <title>Evolutionary Origins and Diversification of the Mycorrhizal Mutualists.</title>
        <authorList>
            <consortium name="DOE Joint Genome Institute"/>
            <consortium name="Mycorrhizal Genomics Consortium"/>
            <person name="Kohler A."/>
            <person name="Kuo A."/>
            <person name="Nagy L.G."/>
            <person name="Floudas D."/>
            <person name="Copeland A."/>
            <person name="Barry K.W."/>
            <person name="Cichocki N."/>
            <person name="Veneault-Fourrey C."/>
            <person name="LaButti K."/>
            <person name="Lindquist E.A."/>
            <person name="Lipzen A."/>
            <person name="Lundell T."/>
            <person name="Morin E."/>
            <person name="Murat C."/>
            <person name="Riley R."/>
            <person name="Ohm R."/>
            <person name="Sun H."/>
            <person name="Tunlid A."/>
            <person name="Henrissat B."/>
            <person name="Grigoriev I.V."/>
            <person name="Hibbett D.S."/>
            <person name="Martin F."/>
        </authorList>
    </citation>
    <scope>NUCLEOTIDE SEQUENCE [LARGE SCALE GENOMIC DNA]</scope>
    <source>
        <strain evidence="5">F 1598</strain>
    </source>
</reference>
<dbReference type="PROSITE" id="PS51419">
    <property type="entry name" value="RAB"/>
    <property type="match status" value="1"/>
</dbReference>
<evidence type="ECO:0000256" key="1">
    <source>
        <dbReference type="ARBA" id="ARBA00004342"/>
    </source>
</evidence>
<dbReference type="GO" id="GO:0007165">
    <property type="term" value="P:signal transduction"/>
    <property type="evidence" value="ECO:0007669"/>
    <property type="project" value="InterPro"/>
</dbReference>
<feature type="non-terminal residue" evidence="4">
    <location>
        <position position="1"/>
    </location>
</feature>
<dbReference type="InterPro" id="IPR027417">
    <property type="entry name" value="P-loop_NTPase"/>
</dbReference>
<evidence type="ECO:0000313" key="4">
    <source>
        <dbReference type="EMBL" id="KIM72096.1"/>
    </source>
</evidence>
<dbReference type="EMBL" id="KN833164">
    <property type="protein sequence ID" value="KIM72096.1"/>
    <property type="molecule type" value="Genomic_DNA"/>
</dbReference>
<sequence>VAVLGDGGVYVTAINVSIWLICYLIYAQTYDPTIKDAYRKQLVMDNKLCLIEVTDTAEEYATLRNQWVREGQGFILVYSIMSWCKHAKTVHHKCSYTKRQNNQQQKPIFMLVGNKCDKTHKREVLKDEGVALARSYGCGFVETSARTAHNVEFLFTNLILSL</sequence>
<dbReference type="InterPro" id="IPR005225">
    <property type="entry name" value="Small_GTP-bd"/>
</dbReference>
<name>A0A0C3EWH6_PILCF</name>
<dbReference type="InterPro" id="IPR020849">
    <property type="entry name" value="Small_GTPase_Ras-type"/>
</dbReference>
<gene>
    <name evidence="4" type="ORF">PILCRDRAFT_82182</name>
</gene>
<dbReference type="Pfam" id="PF00071">
    <property type="entry name" value="Ras"/>
    <property type="match status" value="1"/>
</dbReference>
<dbReference type="OrthoDB" id="5976022at2759"/>
<reference evidence="4 5" key="1">
    <citation type="submission" date="2014-04" db="EMBL/GenBank/DDBJ databases">
        <authorList>
            <consortium name="DOE Joint Genome Institute"/>
            <person name="Kuo A."/>
            <person name="Tarkka M."/>
            <person name="Buscot F."/>
            <person name="Kohler A."/>
            <person name="Nagy L.G."/>
            <person name="Floudas D."/>
            <person name="Copeland A."/>
            <person name="Barry K.W."/>
            <person name="Cichocki N."/>
            <person name="Veneault-Fourrey C."/>
            <person name="LaButti K."/>
            <person name="Lindquist E.A."/>
            <person name="Lipzen A."/>
            <person name="Lundell T."/>
            <person name="Morin E."/>
            <person name="Murat C."/>
            <person name="Sun H."/>
            <person name="Tunlid A."/>
            <person name="Henrissat B."/>
            <person name="Grigoriev I.V."/>
            <person name="Hibbett D.S."/>
            <person name="Martin F."/>
            <person name="Nordberg H.P."/>
            <person name="Cantor M.N."/>
            <person name="Hua S.X."/>
        </authorList>
    </citation>
    <scope>NUCLEOTIDE SEQUENCE [LARGE SCALE GENOMIC DNA]</scope>
    <source>
        <strain evidence="4 5">F 1598</strain>
    </source>
</reference>
<dbReference type="Proteomes" id="UP000054166">
    <property type="component" value="Unassembled WGS sequence"/>
</dbReference>
<accession>A0A0C3EWH6</accession>
<dbReference type="SUPFAM" id="SSF52540">
    <property type="entry name" value="P-loop containing nucleoside triphosphate hydrolases"/>
    <property type="match status" value="1"/>
</dbReference>
<dbReference type="PRINTS" id="PR00449">
    <property type="entry name" value="RASTRNSFRMNG"/>
</dbReference>
<dbReference type="SMART" id="SM00174">
    <property type="entry name" value="RHO"/>
    <property type="match status" value="1"/>
</dbReference>
<proteinExistence type="predicted"/>
<dbReference type="NCBIfam" id="TIGR00231">
    <property type="entry name" value="small_GTP"/>
    <property type="match status" value="1"/>
</dbReference>
<keyword evidence="5" id="KW-1185">Reference proteome</keyword>
<evidence type="ECO:0000256" key="3">
    <source>
        <dbReference type="ARBA" id="ARBA00023134"/>
    </source>
</evidence>
<comment type="subcellular location">
    <subcellularLocation>
        <location evidence="1">Cell membrane</location>
        <topology evidence="1">Lipid-anchor</topology>
        <orientation evidence="1">Cytoplasmic side</orientation>
    </subcellularLocation>
</comment>
<keyword evidence="2" id="KW-0547">Nucleotide-binding</keyword>
<dbReference type="PANTHER" id="PTHR24070">
    <property type="entry name" value="RAS, DI-RAS, AND RHEB FAMILY MEMBERS OF SMALL GTPASE SUPERFAMILY"/>
    <property type="match status" value="1"/>
</dbReference>
<dbReference type="SMART" id="SM00173">
    <property type="entry name" value="RAS"/>
    <property type="match status" value="1"/>
</dbReference>